<evidence type="ECO:0000313" key="8">
    <source>
        <dbReference type="Proteomes" id="UP000807716"/>
    </source>
</evidence>
<proteinExistence type="inferred from homology"/>
<name>A0A9P6QFA8_9FUNG</name>
<comment type="function">
    <text evidence="5">Regulatory subunit of the dimeric UBA3-ULA1 E1 enzyme.</text>
</comment>
<accession>A0A9P6QFA8</accession>
<dbReference type="SUPFAM" id="SSF69572">
    <property type="entry name" value="Activating enzymes of the ubiquitin-like proteins"/>
    <property type="match status" value="1"/>
</dbReference>
<comment type="similarity">
    <text evidence="2 5">Belongs to the ubiquitin-activating E1 family. ULA1 subfamily.</text>
</comment>
<evidence type="ECO:0000256" key="1">
    <source>
        <dbReference type="ARBA" id="ARBA00005032"/>
    </source>
</evidence>
<keyword evidence="4 5" id="KW-0833">Ubl conjugation pathway</keyword>
<evidence type="ECO:0000256" key="4">
    <source>
        <dbReference type="ARBA" id="ARBA00022786"/>
    </source>
</evidence>
<dbReference type="FunFam" id="3.40.50.720:FF:000475">
    <property type="entry name" value="NEDD8-activating enzyme E1 regulatory subunit"/>
    <property type="match status" value="1"/>
</dbReference>
<dbReference type="EMBL" id="JAAAJB010000090">
    <property type="protein sequence ID" value="KAG0266614.1"/>
    <property type="molecule type" value="Genomic_DNA"/>
</dbReference>
<dbReference type="InterPro" id="IPR035985">
    <property type="entry name" value="Ubiquitin-activating_enz"/>
</dbReference>
<dbReference type="Gene3D" id="3.40.50.720">
    <property type="entry name" value="NAD(P)-binding Rossmann-like Domain"/>
    <property type="match status" value="2"/>
</dbReference>
<dbReference type="OrthoDB" id="1708823at2759"/>
<dbReference type="InterPro" id="IPR030667">
    <property type="entry name" value="APP-BP1"/>
</dbReference>
<dbReference type="InterPro" id="IPR000594">
    <property type="entry name" value="ThiF_NAD_FAD-bd"/>
</dbReference>
<evidence type="ECO:0000313" key="7">
    <source>
        <dbReference type="EMBL" id="KAG0266614.1"/>
    </source>
</evidence>
<evidence type="ECO:0000256" key="3">
    <source>
        <dbReference type="ARBA" id="ARBA00015407"/>
    </source>
</evidence>
<gene>
    <name evidence="7" type="primary">NAE1</name>
    <name evidence="7" type="ORF">DFQ27_009621</name>
</gene>
<organism evidence="7 8">
    <name type="scientific">Actinomortierella ambigua</name>
    <dbReference type="NCBI Taxonomy" id="1343610"/>
    <lineage>
        <taxon>Eukaryota</taxon>
        <taxon>Fungi</taxon>
        <taxon>Fungi incertae sedis</taxon>
        <taxon>Mucoromycota</taxon>
        <taxon>Mortierellomycotina</taxon>
        <taxon>Mortierellomycetes</taxon>
        <taxon>Mortierellales</taxon>
        <taxon>Mortierellaceae</taxon>
        <taxon>Actinomortierella</taxon>
    </lineage>
</organism>
<sequence>MDAKTQKYDRQLRLWGGNGQEALESAHILLVNASPVGCEVLKNLILPGIGQFTIVDAGTVALHDVGSNFFFDLESVGKSRAEKACEFLSELNEDAKGHWIKNDISTLLKEKPDFLDQFTIVMVSEVTQELATKIAKICWDHGKTTQAKKQISFVWVRTVGLIGAARIVTPEHTIVETHPDSVADLRIDSPFPELDAYWRTFDFDTQDNLEFGHIPYVAILLKFMDQWKKEHNGQTPSTYAEKNQLKALIRSGMRSADDENFEEALSSVLRSCQATVVPSSIKDLFSDPEVENLTAESIDFWVLVKALKEFVADTSKSAGLLPLSGTIPDMKAQTDSYVKLQSIYKAKAKQDAQVVAEITGRVLEKIGRPKNSIAFVDIEAFCKFSAFLKVVRHRSLESEYVEPKTEQIALHLADPDSVFVQYVLLRASDAFYGDHGRYPGENESWEEDVEHLQGNVATLLESWGVDKEAVSPERVHEICRYGMGAIHNIASLMGGVVSQEIIKVITRQYVPMNNTVLFDGAASVTGVFEL</sequence>
<evidence type="ECO:0000256" key="2">
    <source>
        <dbReference type="ARBA" id="ARBA00006868"/>
    </source>
</evidence>
<comment type="pathway">
    <text evidence="1 5">Protein modification; protein neddylation.</text>
</comment>
<dbReference type="GO" id="GO:0005737">
    <property type="term" value="C:cytoplasm"/>
    <property type="evidence" value="ECO:0007669"/>
    <property type="project" value="TreeGrafter"/>
</dbReference>
<protein>
    <recommendedName>
        <fullName evidence="3 5">NEDD8-activating enzyme E1 regulatory subunit</fullName>
    </recommendedName>
</protein>
<dbReference type="Pfam" id="PF00899">
    <property type="entry name" value="ThiF"/>
    <property type="match status" value="1"/>
</dbReference>
<reference evidence="7" key="1">
    <citation type="journal article" date="2020" name="Fungal Divers.">
        <title>Resolving the Mortierellaceae phylogeny through synthesis of multi-gene phylogenetics and phylogenomics.</title>
        <authorList>
            <person name="Vandepol N."/>
            <person name="Liber J."/>
            <person name="Desiro A."/>
            <person name="Na H."/>
            <person name="Kennedy M."/>
            <person name="Barry K."/>
            <person name="Grigoriev I.V."/>
            <person name="Miller A.N."/>
            <person name="O'Donnell K."/>
            <person name="Stajich J.E."/>
            <person name="Bonito G."/>
        </authorList>
    </citation>
    <scope>NUCLEOTIDE SEQUENCE</scope>
    <source>
        <strain evidence="7">BC1065</strain>
    </source>
</reference>
<dbReference type="InterPro" id="IPR045886">
    <property type="entry name" value="ThiF/MoeB/HesA"/>
</dbReference>
<dbReference type="GO" id="GO:0019781">
    <property type="term" value="F:NEDD8 activating enzyme activity"/>
    <property type="evidence" value="ECO:0007669"/>
    <property type="project" value="UniProtKB-UniRule"/>
</dbReference>
<dbReference type="CDD" id="cd01493">
    <property type="entry name" value="APPBP1_RUB"/>
    <property type="match status" value="1"/>
</dbReference>
<evidence type="ECO:0000256" key="5">
    <source>
        <dbReference type="PIRNR" id="PIRNR039099"/>
    </source>
</evidence>
<evidence type="ECO:0000259" key="6">
    <source>
        <dbReference type="Pfam" id="PF00899"/>
    </source>
</evidence>
<keyword evidence="8" id="KW-1185">Reference proteome</keyword>
<comment type="caution">
    <text evidence="7">The sequence shown here is derived from an EMBL/GenBank/DDBJ whole genome shotgun (WGS) entry which is preliminary data.</text>
</comment>
<dbReference type="Proteomes" id="UP000807716">
    <property type="component" value="Unassembled WGS sequence"/>
</dbReference>
<feature type="domain" description="THIF-type NAD/FAD binding fold" evidence="6">
    <location>
        <begin position="8"/>
        <end position="511"/>
    </location>
</feature>
<dbReference type="AlphaFoldDB" id="A0A9P6QFA8"/>
<dbReference type="GO" id="GO:0045116">
    <property type="term" value="P:protein neddylation"/>
    <property type="evidence" value="ECO:0007669"/>
    <property type="project" value="UniProtKB-UniRule"/>
</dbReference>
<dbReference type="PANTHER" id="PTHR10953">
    <property type="entry name" value="UBIQUITIN-ACTIVATING ENZYME E1"/>
    <property type="match status" value="1"/>
</dbReference>
<dbReference type="PIRSF" id="PIRSF039099">
    <property type="entry name" value="APP-BP1"/>
    <property type="match status" value="1"/>
</dbReference>
<dbReference type="PANTHER" id="PTHR10953:SF29">
    <property type="entry name" value="NEDD8-ACTIVATING ENZYME E1 REGULATORY SUBUNIT"/>
    <property type="match status" value="1"/>
</dbReference>